<dbReference type="InterPro" id="IPR021848">
    <property type="entry name" value="HODM_asu-like"/>
</dbReference>
<gene>
    <name evidence="1" type="ORF">SLS59_001138</name>
</gene>
<accession>A0ABR3RYX2</accession>
<evidence type="ECO:0000313" key="2">
    <source>
        <dbReference type="Proteomes" id="UP001521222"/>
    </source>
</evidence>
<dbReference type="Proteomes" id="UP001521222">
    <property type="component" value="Unassembled WGS sequence"/>
</dbReference>
<dbReference type="EMBL" id="JAKIXB020000003">
    <property type="protein sequence ID" value="KAL1609630.1"/>
    <property type="molecule type" value="Genomic_DNA"/>
</dbReference>
<organism evidence="1 2">
    <name type="scientific">Nothophoma quercina</name>
    <dbReference type="NCBI Taxonomy" id="749835"/>
    <lineage>
        <taxon>Eukaryota</taxon>
        <taxon>Fungi</taxon>
        <taxon>Dikarya</taxon>
        <taxon>Ascomycota</taxon>
        <taxon>Pezizomycotina</taxon>
        <taxon>Dothideomycetes</taxon>
        <taxon>Pleosporomycetidae</taxon>
        <taxon>Pleosporales</taxon>
        <taxon>Pleosporineae</taxon>
        <taxon>Didymellaceae</taxon>
        <taxon>Nothophoma</taxon>
    </lineage>
</organism>
<protein>
    <recommendedName>
        <fullName evidence="3">Mannosyl transferase</fullName>
    </recommendedName>
</protein>
<keyword evidence="2" id="KW-1185">Reference proteome</keyword>
<evidence type="ECO:0000313" key="1">
    <source>
        <dbReference type="EMBL" id="KAL1609630.1"/>
    </source>
</evidence>
<proteinExistence type="predicted"/>
<name>A0ABR3RYX2_9PLEO</name>
<dbReference type="Pfam" id="PF11927">
    <property type="entry name" value="HODM_asu-like"/>
    <property type="match status" value="1"/>
</dbReference>
<reference evidence="1 2" key="1">
    <citation type="submission" date="2024-02" db="EMBL/GenBank/DDBJ databases">
        <title>De novo assembly and annotation of 12 fungi associated with fruit tree decline syndrome in Ontario, Canada.</title>
        <authorList>
            <person name="Sulman M."/>
            <person name="Ellouze W."/>
            <person name="Ilyukhin E."/>
        </authorList>
    </citation>
    <scope>NUCLEOTIDE SEQUENCE [LARGE SCALE GENOMIC DNA]</scope>
    <source>
        <strain evidence="1 2">M97-236</strain>
    </source>
</reference>
<comment type="caution">
    <text evidence="1">The sequence shown here is derived from an EMBL/GenBank/DDBJ whole genome shotgun (WGS) entry which is preliminary data.</text>
</comment>
<sequence>MGLRTMHWDDWIELDNEYLKYHSLKASRIVERGAKCCRTAPEAWDAAVELLEELCAYLPERYPTLFQSLGNEKQGVKNLATGEVIDVAQRLSVSKEDPMQICARLVQDDLAIMIERHDGQYYLLAGAILLAGFWRLEDKLGMPLSEIHTSGNVPQYKEKLEKGMLNMFKRLQPEKPVLRNNYFIQVDDNLAWSESLGSEDEGVINWASAEKIEGVGHVFFRSERQSLRRLPRSGGIVFTIRTYFHPVTEICKEPYVPGRLASAVRSWGDDVSHYKGKSQYADVLLEYLDKMHEKQMAEGLDLGKEDDVRSYPY</sequence>
<evidence type="ECO:0008006" key="3">
    <source>
        <dbReference type="Google" id="ProtNLM"/>
    </source>
</evidence>